<dbReference type="GO" id="GO:0005737">
    <property type="term" value="C:cytoplasm"/>
    <property type="evidence" value="ECO:0007669"/>
    <property type="project" value="UniProtKB-SubCell"/>
</dbReference>
<comment type="catalytic activity">
    <reaction evidence="1">
        <text>a (3R)-hydroxyacyl-[ACP] = a (2E)-enoyl-[ACP] + H2O</text>
        <dbReference type="Rhea" id="RHEA:13097"/>
        <dbReference type="Rhea" id="RHEA-COMP:9925"/>
        <dbReference type="Rhea" id="RHEA-COMP:9945"/>
        <dbReference type="ChEBI" id="CHEBI:15377"/>
        <dbReference type="ChEBI" id="CHEBI:78784"/>
        <dbReference type="ChEBI" id="CHEBI:78827"/>
        <dbReference type="EC" id="4.2.1.59"/>
    </reaction>
</comment>
<dbReference type="InterPro" id="IPR029069">
    <property type="entry name" value="HotDog_dom_sf"/>
</dbReference>
<evidence type="ECO:0000313" key="12">
    <source>
        <dbReference type="Proteomes" id="UP000032431"/>
    </source>
</evidence>
<evidence type="ECO:0000256" key="6">
    <source>
        <dbReference type="ARBA" id="ARBA00022516"/>
    </source>
</evidence>
<dbReference type="GO" id="GO:0009245">
    <property type="term" value="P:lipid A biosynthetic process"/>
    <property type="evidence" value="ECO:0007669"/>
    <property type="project" value="UniProtKB-KW"/>
</dbReference>
<keyword evidence="9" id="KW-0456">Lyase</keyword>
<dbReference type="STRING" id="29343.CCDG5_1577"/>
<evidence type="ECO:0000313" key="11">
    <source>
        <dbReference type="EMBL" id="CDZ24687.1"/>
    </source>
</evidence>
<dbReference type="PANTHER" id="PTHR30272:SF1">
    <property type="entry name" value="3-HYDROXYACYL-[ACYL-CARRIER-PROTEIN] DEHYDRATASE"/>
    <property type="match status" value="1"/>
</dbReference>
<organism evidence="11 12">
    <name type="scientific">[Clostridium] cellulosi</name>
    <dbReference type="NCBI Taxonomy" id="29343"/>
    <lineage>
        <taxon>Bacteria</taxon>
        <taxon>Bacillati</taxon>
        <taxon>Bacillota</taxon>
        <taxon>Clostridia</taxon>
        <taxon>Eubacteriales</taxon>
        <taxon>Oscillospiraceae</taxon>
        <taxon>Oscillospiraceae incertae sedis</taxon>
    </lineage>
</organism>
<evidence type="ECO:0000256" key="1">
    <source>
        <dbReference type="ARBA" id="ARBA00001055"/>
    </source>
</evidence>
<keyword evidence="6" id="KW-0444">Lipid biosynthesis</keyword>
<comment type="function">
    <text evidence="10">Involved in unsaturated fatty acids biosynthesis. Catalyzes the dehydration of short chain beta-hydroxyacyl-ACPs and long chain saturated and unsaturated beta-hydroxyacyl-ACPs.</text>
</comment>
<keyword evidence="8" id="KW-0443">Lipid metabolism</keyword>
<dbReference type="SUPFAM" id="SSF54637">
    <property type="entry name" value="Thioesterase/thiol ester dehydrase-isomerase"/>
    <property type="match status" value="1"/>
</dbReference>
<evidence type="ECO:0000256" key="10">
    <source>
        <dbReference type="ARBA" id="ARBA00025049"/>
    </source>
</evidence>
<dbReference type="NCBIfam" id="NF000582">
    <property type="entry name" value="PRK00006.1"/>
    <property type="match status" value="1"/>
</dbReference>
<keyword evidence="5" id="KW-0963">Cytoplasm</keyword>
<dbReference type="HOGENOM" id="CLU_078912_3_0_9"/>
<dbReference type="FunFam" id="3.10.129.10:FF:000001">
    <property type="entry name" value="3-hydroxyacyl-[acyl-carrier-protein] dehydratase FabZ"/>
    <property type="match status" value="1"/>
</dbReference>
<dbReference type="InterPro" id="IPR013114">
    <property type="entry name" value="FabA_FabZ"/>
</dbReference>
<dbReference type="Pfam" id="PF07977">
    <property type="entry name" value="FabA"/>
    <property type="match status" value="1"/>
</dbReference>
<evidence type="ECO:0000256" key="7">
    <source>
        <dbReference type="ARBA" id="ARBA00022556"/>
    </source>
</evidence>
<dbReference type="GO" id="GO:0016020">
    <property type="term" value="C:membrane"/>
    <property type="evidence" value="ECO:0007669"/>
    <property type="project" value="GOC"/>
</dbReference>
<comment type="subcellular location">
    <subcellularLocation>
        <location evidence="2">Cytoplasm</location>
    </subcellularLocation>
</comment>
<dbReference type="PATRIC" id="fig|29343.3.peg.1662"/>
<dbReference type="CDD" id="cd01288">
    <property type="entry name" value="FabZ"/>
    <property type="match status" value="1"/>
</dbReference>
<comment type="similarity">
    <text evidence="3">Belongs to the thioester dehydratase family. FabZ subfamily.</text>
</comment>
<keyword evidence="7" id="KW-0441">Lipid A biosynthesis</keyword>
<accession>A0A078KQ81</accession>
<dbReference type="EMBL" id="LM995447">
    <property type="protein sequence ID" value="CDZ24687.1"/>
    <property type="molecule type" value="Genomic_DNA"/>
</dbReference>
<dbReference type="Gene3D" id="3.10.129.10">
    <property type="entry name" value="Hotdog Thioesterase"/>
    <property type="match status" value="1"/>
</dbReference>
<dbReference type="Proteomes" id="UP000032431">
    <property type="component" value="Chromosome I"/>
</dbReference>
<name>A0A078KQ81_9FIRM</name>
<sequence length="147" mass="16188">MAVLDKKAIEAIIPHRDPFLLIDEVLELEPGKRVVAKKYLKEDEFWFKGHFPGYPIQPGVLTMEMLAQAGAVCVLSMPEFKGRTAFFAGIDKARFHRPVRPGDTLILEVELLKLRTSIGVGKATATVDGKKAAVGEITFAIGPKQDN</sequence>
<dbReference type="EC" id="4.2.1.59" evidence="4"/>
<gene>
    <name evidence="11" type="ORF">CCDG5_1577</name>
</gene>
<evidence type="ECO:0000256" key="9">
    <source>
        <dbReference type="ARBA" id="ARBA00023239"/>
    </source>
</evidence>
<keyword evidence="12" id="KW-1185">Reference proteome</keyword>
<evidence type="ECO:0000256" key="4">
    <source>
        <dbReference type="ARBA" id="ARBA00013167"/>
    </source>
</evidence>
<dbReference type="GO" id="GO:0019171">
    <property type="term" value="F:(3R)-hydroxyacyl-[acyl-carrier-protein] dehydratase activity"/>
    <property type="evidence" value="ECO:0007669"/>
    <property type="project" value="UniProtKB-EC"/>
</dbReference>
<proteinExistence type="inferred from homology"/>
<dbReference type="PANTHER" id="PTHR30272">
    <property type="entry name" value="3-HYDROXYACYL-[ACYL-CARRIER-PROTEIN] DEHYDRATASE"/>
    <property type="match status" value="1"/>
</dbReference>
<dbReference type="OrthoDB" id="9772788at2"/>
<dbReference type="KEGG" id="ccel:CCDG5_1577"/>
<evidence type="ECO:0000256" key="3">
    <source>
        <dbReference type="ARBA" id="ARBA00009174"/>
    </source>
</evidence>
<evidence type="ECO:0000256" key="8">
    <source>
        <dbReference type="ARBA" id="ARBA00023098"/>
    </source>
</evidence>
<dbReference type="AlphaFoldDB" id="A0A078KQ81"/>
<evidence type="ECO:0000256" key="5">
    <source>
        <dbReference type="ARBA" id="ARBA00022490"/>
    </source>
</evidence>
<evidence type="ECO:0000256" key="2">
    <source>
        <dbReference type="ARBA" id="ARBA00004496"/>
    </source>
</evidence>
<protein>
    <recommendedName>
        <fullName evidence="4">3-hydroxyacyl-[acyl-carrier-protein] dehydratase</fullName>
        <ecNumber evidence="4">4.2.1.59</ecNumber>
    </recommendedName>
</protein>
<reference evidence="12" key="1">
    <citation type="submission" date="2014-07" db="EMBL/GenBank/DDBJ databases">
        <authorList>
            <person name="Wibberg D."/>
        </authorList>
    </citation>
    <scope>NUCLEOTIDE SEQUENCE [LARGE SCALE GENOMIC DNA]</scope>
    <source>
        <strain evidence="12">DG5</strain>
    </source>
</reference>